<comment type="similarity">
    <text evidence="5">Belongs to the binding-protein-dependent transport system permease family.</text>
</comment>
<feature type="transmembrane region" description="Helical" evidence="5">
    <location>
        <begin position="261"/>
        <end position="279"/>
    </location>
</feature>
<evidence type="ECO:0000313" key="7">
    <source>
        <dbReference type="EMBL" id="MSU90852.1"/>
    </source>
</evidence>
<protein>
    <submittedName>
        <fullName evidence="7">ABC transporter permease subunit</fullName>
    </submittedName>
</protein>
<feature type="transmembrane region" description="Helical" evidence="5">
    <location>
        <begin position="145"/>
        <end position="173"/>
    </location>
</feature>
<keyword evidence="8" id="KW-1185">Reference proteome</keyword>
<proteinExistence type="inferred from homology"/>
<dbReference type="Gene3D" id="1.10.3720.10">
    <property type="entry name" value="MetI-like"/>
    <property type="match status" value="1"/>
</dbReference>
<evidence type="ECO:0000256" key="3">
    <source>
        <dbReference type="ARBA" id="ARBA00022989"/>
    </source>
</evidence>
<dbReference type="InterPro" id="IPR035906">
    <property type="entry name" value="MetI-like_sf"/>
</dbReference>
<gene>
    <name evidence="7" type="ORF">GE300_14705</name>
</gene>
<dbReference type="InterPro" id="IPR000515">
    <property type="entry name" value="MetI-like"/>
</dbReference>
<dbReference type="GO" id="GO:0005886">
    <property type="term" value="C:plasma membrane"/>
    <property type="evidence" value="ECO:0007669"/>
    <property type="project" value="UniProtKB-SubCell"/>
</dbReference>
<dbReference type="Proteomes" id="UP000474957">
    <property type="component" value="Unassembled WGS sequence"/>
</dbReference>
<reference evidence="7 8" key="1">
    <citation type="submission" date="2019-10" db="EMBL/GenBank/DDBJ databases">
        <title>Cognatihalovulum marinum gen. nov. sp. nov., a new member of the family Rhodobacteraceae isolated from deep seawater of the Northwest Indian Ocean.</title>
        <authorList>
            <person name="Ruan C."/>
            <person name="Wang J."/>
            <person name="Zheng X."/>
            <person name="Song L."/>
            <person name="Zhu Y."/>
            <person name="Huang Y."/>
            <person name="Lu Z."/>
            <person name="Du W."/>
            <person name="Huang L."/>
            <person name="Dai X."/>
        </authorList>
    </citation>
    <scope>NUCLEOTIDE SEQUENCE [LARGE SCALE GENOMIC DNA]</scope>
    <source>
        <strain evidence="7 8">2CG4</strain>
    </source>
</reference>
<evidence type="ECO:0000256" key="4">
    <source>
        <dbReference type="ARBA" id="ARBA00023136"/>
    </source>
</evidence>
<evidence type="ECO:0000259" key="6">
    <source>
        <dbReference type="PROSITE" id="PS50928"/>
    </source>
</evidence>
<sequence>MYFDYVLRRFLVMLLVIFLAVTINFALPRMMPGDPIESQLSQLLAQGGGSVGDVGAMVAAYREKFGLDQPVLHQYFNYWGALFRLDLGFSLASYPERVGAAILAGLPWTLGLLGFATLVSFTVGTLLGGLIAWPKASRLWRGPGAVVLLLSSVPYFLIGMVLLYFFAVVWRIFPAGGGLPYGTSPSFDWATVKGILWHGTLPAASIILAETGAWAVGMRGMLVSTLGEDHIALAEAKGLKDKRIFRRYGMRSAMLPQLTKLALTLGHIVSGAILVEVIFSYPGIGFRLYQAIQAKDYFVVQGIVVFLSISLALATFILDLIYPLIDPRISARRRG</sequence>
<name>A0A6L5Z497_9RHOB</name>
<evidence type="ECO:0000256" key="1">
    <source>
        <dbReference type="ARBA" id="ARBA00004651"/>
    </source>
</evidence>
<feature type="transmembrane region" description="Helical" evidence="5">
    <location>
        <begin position="6"/>
        <end position="27"/>
    </location>
</feature>
<evidence type="ECO:0000313" key="8">
    <source>
        <dbReference type="Proteomes" id="UP000474957"/>
    </source>
</evidence>
<keyword evidence="3 5" id="KW-1133">Transmembrane helix</keyword>
<comment type="subcellular location">
    <subcellularLocation>
        <location evidence="1 5">Cell membrane</location>
        <topology evidence="1 5">Multi-pass membrane protein</topology>
    </subcellularLocation>
</comment>
<dbReference type="PANTHER" id="PTHR43376">
    <property type="entry name" value="OLIGOPEPTIDE TRANSPORT SYSTEM PERMEASE PROTEIN"/>
    <property type="match status" value="1"/>
</dbReference>
<dbReference type="PANTHER" id="PTHR43376:SF1">
    <property type="entry name" value="OLIGOPEPTIDE TRANSPORT SYSTEM PERMEASE PROTEIN"/>
    <property type="match status" value="1"/>
</dbReference>
<feature type="transmembrane region" description="Helical" evidence="5">
    <location>
        <begin position="299"/>
        <end position="325"/>
    </location>
</feature>
<dbReference type="AlphaFoldDB" id="A0A6L5Z497"/>
<dbReference type="Pfam" id="PF00528">
    <property type="entry name" value="BPD_transp_1"/>
    <property type="match status" value="1"/>
</dbReference>
<feature type="domain" description="ABC transmembrane type-1" evidence="6">
    <location>
        <begin position="106"/>
        <end position="322"/>
    </location>
</feature>
<feature type="transmembrane region" description="Helical" evidence="5">
    <location>
        <begin position="106"/>
        <end position="133"/>
    </location>
</feature>
<dbReference type="CDD" id="cd06261">
    <property type="entry name" value="TM_PBP2"/>
    <property type="match status" value="1"/>
</dbReference>
<dbReference type="RefSeq" id="WP_154447420.1">
    <property type="nucleotide sequence ID" value="NZ_WIND01000013.1"/>
</dbReference>
<keyword evidence="2 5" id="KW-0812">Transmembrane</keyword>
<accession>A0A6L5Z497</accession>
<evidence type="ECO:0000256" key="2">
    <source>
        <dbReference type="ARBA" id="ARBA00022692"/>
    </source>
</evidence>
<organism evidence="7 8">
    <name type="scientific">Halovulum marinum</name>
    <dbReference type="NCBI Taxonomy" id="2662447"/>
    <lineage>
        <taxon>Bacteria</taxon>
        <taxon>Pseudomonadati</taxon>
        <taxon>Pseudomonadota</taxon>
        <taxon>Alphaproteobacteria</taxon>
        <taxon>Rhodobacterales</taxon>
        <taxon>Paracoccaceae</taxon>
        <taxon>Halovulum</taxon>
    </lineage>
</organism>
<evidence type="ECO:0000256" key="5">
    <source>
        <dbReference type="RuleBase" id="RU363032"/>
    </source>
</evidence>
<dbReference type="EMBL" id="WIND01000013">
    <property type="protein sequence ID" value="MSU90852.1"/>
    <property type="molecule type" value="Genomic_DNA"/>
</dbReference>
<dbReference type="SUPFAM" id="SSF161098">
    <property type="entry name" value="MetI-like"/>
    <property type="match status" value="1"/>
</dbReference>
<keyword evidence="4 5" id="KW-0472">Membrane</keyword>
<keyword evidence="5" id="KW-0813">Transport</keyword>
<comment type="caution">
    <text evidence="7">The sequence shown here is derived from an EMBL/GenBank/DDBJ whole genome shotgun (WGS) entry which is preliminary data.</text>
</comment>
<dbReference type="PROSITE" id="PS50928">
    <property type="entry name" value="ABC_TM1"/>
    <property type="match status" value="1"/>
</dbReference>
<dbReference type="GO" id="GO:0055085">
    <property type="term" value="P:transmembrane transport"/>
    <property type="evidence" value="ECO:0007669"/>
    <property type="project" value="InterPro"/>
</dbReference>
<feature type="transmembrane region" description="Helical" evidence="5">
    <location>
        <begin position="195"/>
        <end position="216"/>
    </location>
</feature>